<name>A0A9L0S995_HORSE</name>
<keyword evidence="8" id="KW-1185">Reference proteome</keyword>
<feature type="compositionally biased region" description="Low complexity" evidence="6">
    <location>
        <begin position="2675"/>
        <end position="2684"/>
    </location>
</feature>
<evidence type="ECO:0000256" key="4">
    <source>
        <dbReference type="ARBA" id="ARBA00063186"/>
    </source>
</evidence>
<evidence type="ECO:0000256" key="1">
    <source>
        <dbReference type="ARBA" id="ARBA00022473"/>
    </source>
</evidence>
<dbReference type="GO" id="GO:0007286">
    <property type="term" value="P:spermatid development"/>
    <property type="evidence" value="ECO:0007669"/>
    <property type="project" value="UniProtKB-ARBA"/>
</dbReference>
<dbReference type="Ensembl" id="ENSECAT00000134086.1">
    <property type="protein sequence ID" value="ENSECAP00000057810.1"/>
    <property type="gene ID" value="ENSECAG00000010024.3"/>
</dbReference>
<dbReference type="PROSITE" id="PS50096">
    <property type="entry name" value="IQ"/>
    <property type="match status" value="6"/>
</dbReference>
<protein>
    <recommendedName>
        <fullName evidence="5">IQ domain-containing protein N</fullName>
    </recommendedName>
</protein>
<dbReference type="Proteomes" id="UP000002281">
    <property type="component" value="Chromosome 21"/>
</dbReference>
<feature type="compositionally biased region" description="Polar residues" evidence="6">
    <location>
        <begin position="1485"/>
        <end position="1498"/>
    </location>
</feature>
<dbReference type="PANTHER" id="PTHR22590:SF2">
    <property type="entry name" value="IQ DOMAIN-CONTAINING PROTEIN N"/>
    <property type="match status" value="1"/>
</dbReference>
<evidence type="ECO:0000256" key="5">
    <source>
        <dbReference type="ARBA" id="ARBA00070684"/>
    </source>
</evidence>
<dbReference type="SMART" id="SM00015">
    <property type="entry name" value="IQ"/>
    <property type="match status" value="7"/>
</dbReference>
<comment type="subunit">
    <text evidence="4">Interacts with calmodulin.</text>
</comment>
<dbReference type="Ensembl" id="ENSECAT00000131505.1">
    <property type="protein sequence ID" value="ENSECAP00000062806.1"/>
    <property type="gene ID" value="ENSECAG00000010024.3"/>
</dbReference>
<evidence type="ECO:0000256" key="6">
    <source>
        <dbReference type="SAM" id="MobiDB-lite"/>
    </source>
</evidence>
<evidence type="ECO:0000313" key="7">
    <source>
        <dbReference type="Ensembl" id="ENSECAP00000072717.1"/>
    </source>
</evidence>
<feature type="region of interest" description="Disordered" evidence="6">
    <location>
        <begin position="1404"/>
        <end position="1432"/>
    </location>
</feature>
<dbReference type="CDD" id="cd23767">
    <property type="entry name" value="IQCD"/>
    <property type="match status" value="5"/>
</dbReference>
<feature type="region of interest" description="Disordered" evidence="6">
    <location>
        <begin position="745"/>
        <end position="768"/>
    </location>
</feature>
<dbReference type="GeneTree" id="ENSGT00940000156018"/>
<feature type="compositionally biased region" description="Polar residues" evidence="6">
    <location>
        <begin position="1773"/>
        <end position="1799"/>
    </location>
</feature>
<dbReference type="InterPro" id="IPR052318">
    <property type="entry name" value="CellDiv_DevSignal_Domain"/>
</dbReference>
<keyword evidence="2" id="KW-0677">Repeat</keyword>
<feature type="region of interest" description="Disordered" evidence="6">
    <location>
        <begin position="1947"/>
        <end position="1981"/>
    </location>
</feature>
<dbReference type="Gene3D" id="1.20.5.190">
    <property type="match status" value="3"/>
</dbReference>
<reference evidence="7 8" key="1">
    <citation type="journal article" date="2009" name="Science">
        <title>Genome sequence, comparative analysis, and population genetics of the domestic horse.</title>
        <authorList>
            <consortium name="Broad Institute Genome Sequencing Platform"/>
            <consortium name="Broad Institute Whole Genome Assembly Team"/>
            <person name="Wade C.M."/>
            <person name="Giulotto E."/>
            <person name="Sigurdsson S."/>
            <person name="Zoli M."/>
            <person name="Gnerre S."/>
            <person name="Imsland F."/>
            <person name="Lear T.L."/>
            <person name="Adelson D.L."/>
            <person name="Bailey E."/>
            <person name="Bellone R.R."/>
            <person name="Bloecker H."/>
            <person name="Distl O."/>
            <person name="Edgar R.C."/>
            <person name="Garber M."/>
            <person name="Leeb T."/>
            <person name="Mauceli E."/>
            <person name="MacLeod J.N."/>
            <person name="Penedo M.C.T."/>
            <person name="Raison J.M."/>
            <person name="Sharpe T."/>
            <person name="Vogel J."/>
            <person name="Andersson L."/>
            <person name="Antczak D.F."/>
            <person name="Biagi T."/>
            <person name="Binns M.M."/>
            <person name="Chowdhary B.P."/>
            <person name="Coleman S.J."/>
            <person name="Della Valle G."/>
            <person name="Fryc S."/>
            <person name="Guerin G."/>
            <person name="Hasegawa T."/>
            <person name="Hill E.W."/>
            <person name="Jurka J."/>
            <person name="Kiialainen A."/>
            <person name="Lindgren G."/>
            <person name="Liu J."/>
            <person name="Magnani E."/>
            <person name="Mickelson J.R."/>
            <person name="Murray J."/>
            <person name="Nergadze S.G."/>
            <person name="Onofrio R."/>
            <person name="Pedroni S."/>
            <person name="Piras M.F."/>
            <person name="Raudsepp T."/>
            <person name="Rocchi M."/>
            <person name="Roeed K.H."/>
            <person name="Ryder O.A."/>
            <person name="Searle S."/>
            <person name="Skow L."/>
            <person name="Swinburne J.E."/>
            <person name="Syvaenen A.C."/>
            <person name="Tozaki T."/>
            <person name="Valberg S.J."/>
            <person name="Vaudin M."/>
            <person name="White J.R."/>
            <person name="Zody M.C."/>
            <person name="Lander E.S."/>
            <person name="Lindblad-Toh K."/>
        </authorList>
    </citation>
    <scope>NUCLEOTIDE SEQUENCE [LARGE SCALE GENOMIC DNA]</scope>
    <source>
        <strain evidence="7 8">Thoroughbred</strain>
    </source>
</reference>
<feature type="compositionally biased region" description="Polar residues" evidence="6">
    <location>
        <begin position="2221"/>
        <end position="2247"/>
    </location>
</feature>
<dbReference type="InterPro" id="IPR000048">
    <property type="entry name" value="IQ_motif_EF-hand-BS"/>
</dbReference>
<dbReference type="FunFam" id="1.20.5.190:FF:000041">
    <property type="entry name" value="IQ motif containing N"/>
    <property type="match status" value="1"/>
</dbReference>
<keyword evidence="1" id="KW-0217">Developmental protein</keyword>
<dbReference type="FunFam" id="1.20.5.190:FF:000021">
    <property type="entry name" value="IQ motif containing N"/>
    <property type="match status" value="1"/>
</dbReference>
<feature type="region of interest" description="Disordered" evidence="6">
    <location>
        <begin position="1760"/>
        <end position="1799"/>
    </location>
</feature>
<feature type="region of interest" description="Disordered" evidence="6">
    <location>
        <begin position="3020"/>
        <end position="3046"/>
    </location>
</feature>
<feature type="compositionally biased region" description="Polar residues" evidence="6">
    <location>
        <begin position="2662"/>
        <end position="2674"/>
    </location>
</feature>
<feature type="region of interest" description="Disordered" evidence="6">
    <location>
        <begin position="309"/>
        <end position="360"/>
    </location>
</feature>
<dbReference type="Ensembl" id="ENSECAT00000143917.1">
    <property type="protein sequence ID" value="ENSECAP00000072717.1"/>
    <property type="gene ID" value="ENSECAG00000010024.3"/>
</dbReference>
<evidence type="ECO:0000313" key="8">
    <source>
        <dbReference type="Proteomes" id="UP000002281"/>
    </source>
</evidence>
<dbReference type="Pfam" id="PF00612">
    <property type="entry name" value="IQ"/>
    <property type="match status" value="5"/>
</dbReference>
<feature type="region of interest" description="Disordered" evidence="6">
    <location>
        <begin position="2638"/>
        <end position="2684"/>
    </location>
</feature>
<proteinExistence type="predicted"/>
<accession>A0A9L0S995</accession>
<feature type="region of interest" description="Disordered" evidence="6">
    <location>
        <begin position="2052"/>
        <end position="2104"/>
    </location>
</feature>
<feature type="region of interest" description="Disordered" evidence="6">
    <location>
        <begin position="2013"/>
        <end position="2035"/>
    </location>
</feature>
<feature type="region of interest" description="Disordered" evidence="6">
    <location>
        <begin position="2221"/>
        <end position="2249"/>
    </location>
</feature>
<sequence>MQQATQLQLSPNGQSCYQLQLVPSLQDKAGTSYPQPQQELPLSRKTLLPQLDKDKTAPHRMPRLRAVVESQAFKNVLVDEMDMMLSRAATLIQANWRGYRLRQKLISQMTAAKAIQEAWRRFSTRRLLRSGKMVEKKVNLEEGDIPYHPPQQVRFQPLEEAKSLPAQPVMVSRETQFPSSDSLAACAHQLALLQSQGTPQPDVQAPGVTGGPGITFLPQQTITIRLPCPVSPDAKSQPCLMTRTVRSTCLVHHVEGDMMKTKQVISRANKAGASGPPFGKCAQAAHGPLKTQPQAPAEAEVLRAPAQRGPVPVTTKTPPQPCPAATMTKTPPQPCPAATMTKTPPQPCPAAAMTKTPPQPCPAATMTKTPPQPFPAATMTKTPPQPCPAAAMTKTPPQPCRVPTVTITKTPPQMYLAAPMTKTPPQTYPAAPLTKTPPQMSPAATMTKTPPQISPAATMTKTPLQSCLAAMINKTLLQMYPAAMMTKTSPQPCPVPTVTITKTPTQVYPVAPMTKTPPQTYPRGVMTKIPPQPGPAAPMTKIPAQMQPTASMTNTSPQTRPVAMMTKTPPQTCPMASMIKPPTQTRPAAMITKTPPQMYPMDTMTKTALQTCPAVAKTPSQMLSGAAVTKTPPQTRLTAMITKTPAQLRSVAAILKTLCLPPPAAPPPAGVAAAIPNTSSHASLDGAKARAVANTRQAAGMVKVSSHSYLTEGKVKCFPPPALGAVAPKAPARPPLEAEKIKAFPQKQGKTETARNTSAAAEMPRAPSWAKVAEDGSKAHLRMDIRKVQSQVYVPVEMAVALPQAQVATRVSTASCQTYPPAKLTKAQSLAHLDTCLTKVQAQARPANGAVKVQSQVHLPAGLSTAPSQAQMVSETAKCFYAAHQPAELSSKTQSQPLLAGFKASTQPCQHVGTLGTLPRAKLEDRLTQLPPHSCAQGKATQGPRQGAFETQSLPVPLLASAGHSTCNVESWGDSVAARAQPSLASPAIPCQEELAASQLASLCAELAALLGSQEDIRALLARALSQGEARAALNQALSSDVLGSTVAKALSPGMLGTALVKVLSWSKLDIALSHTMSWGELQAKLTKATQGKLVDVLSKALTEEEHAALSQALCQGELGAILSQPLSQAALRTGAGLPKAATKMMRSGMTVMPSPMEVDRRESPVATCGPILSPGRPQPSKVRVLSAGVWEGFVTGWPTRLLEGMGDGAGIMGSPCSSVVSVGASLTRWVITTIYQHPLAAALDPTLSREMGPSRDSSLQLYLNLEVSEENVCPHPVVLELASDLNPVANDTGPNLPRSPHLQPPPSVWQPLIANGVGPSTSQPSVASGTALSSHNPHVVSRVASRPWTSSGQGRVAPGQFLSTVGNGRANQSHQCATAHGGSACWCQSSGVGRVPPSVYRPSMAKGPQQPSMVPEEDMQRTQSPNHKRASLGTRDVINKVTSSPQRAATVSKVSSTQPRTHKACDVIPLLLPGSVAPARRQAPKTQADASPSQASPGSPLASHLLHMATSGQERNRMQATVSSMHCPQGLLMGPTLRKLVASLPQGSDDDLARSFSQGSTDYSPNMSDSQSSLCTCSLHSMSASSVASLTSVHLVEEESWEASSHKDLLLDGSLSGEAMERPLELEDVEETEIVGHRHMIPNLHQQSPAASEPTPTLYHSSVSSHMTLGVHWGSDGQDDRDMSLGQSSMGPKESLSQKPDRTELTRSLSSGNVVPTIYQQPSVARRLTPSLLQPSVASKVAPTPGQPSLASGVTLSLSNSSKANGVAPTLGRTSITSRAAPSLGQPSRTSGVAPTLGRTSMISGVAPRLAQPSVTSGVAPSLGRTSMTSGVVPRLAQPSMTSSVAPSLGRTSMTSGVAPRLAQASVTSGVASRLAQPSVTSGVALSLGRTSMTSGVAPRLAQPSVTSGVAPSLAQPSMTCGVAPRLAQPSVTSGVAPTLGRTSMTSGVAPSLAQPSVTSGVAPSLAQPSVTSGVAPSLAQPSVTGGVAPSLAQPSVTSGVAPRLAQPSVTSGVAPSLAQPSVTSGVAPSLAQPSVTSGVAPRLAQPSVTSGVAPSLAQPSVTSGVAPSLAQPSVTSGVAPTLGRTSMTSGVAPTLGRTSMTSGLAPRLAQPSVTSGVAPSLAQPSVTSGVAPRVAQLLMTCGAAPSLAQPLMTCGVAPSLAQPSVTSEVAPSLAQPLMTCGVAPRLAQPSVTSGVAPSLAQPSVTSGVAPRLAQPSVTSGVAPSLAQPSVTSGVAPSLAQPSVTSGVAPRLGQPSVATLLAFRGPQPPVISGKGGALSQPSWAPGVSSNALSSRVNTVAPSPCHSSFVSEVTSSAPYPCVTSSMGQALSQPFVAPGLGPCQDPLTARGEAPHLWAPEFCEVSLGFCQPLSVGGRCPTVTEHPSAAPSTPVLHQACMARGEDSDSGQASSVCQGIVFRDMAACIPQGAVAAGMFPRMAPGTLAAGMFLSVSQGPMCPGMTGSMCQRRVMTGMSPDQSQVASGTAPMAAPAAVADAPLGHEQASEVGPGCSLASLLCGLAMSPSKSLASGGPGTSQGHVDLPTSLDHQCPPVPTVAASGYQQVYDFSWEPGMGIASGLAPCSVASRMTTAVTLGTVVSGVAPSLLPGYTVNGVVQPLPPGAMVSGMIRTLPLGSVASGASPSLSVAPEAGGKRRDLPGGPSASLTALSLPQGSEASAPPGSVASSAVPASMVGGLNQGLALGPMASAACLPSAAGSMAPSLLQGSMLVETTPQLYQEALAGEGSTVPFQASHATSLAQVHPQASEAGGPARGVHQVPTVLQRASQLHQALGVAPSETTDGQAMMKPQDLYEAVSQVSVSSEQSVVLEDTPWMGDSPLATEIDHGREFLVEDGTLPNGQRPLLEEVVPSQAKSMTSGMAPVPPQPSSFAKHSIGGSVTPILQQPISWGAPSSHFVAASRVPSVQMGSVKGTGAPLAHQQSSVAHIIPQSHSYGIQASPTVSGSPKPACGSTVASSLHLGSVAGMGTPSTSRSGAFSVASAVPPYPSMASRAASGGLQMEAVPSAPRKPVSGDVAQNSHHGFLSSRKSYRSVHGKLVSEMPDDSLAKIVQEQAFRSAQEGPKYSTGPPLAPPPIIRTSQVAHNAAAPRLHLGRRRVSLGYESSPSGSRRPLCSHESLLGSQDFHSAAAPVDSHRASLTPAVLQGPTEAGVAGGQAWNSAVPSVAAGPMNSAAAPGGVWEPARATVPWDAVGSQVVADPRQSGELVVSVQDMEKIISQAVVTIQACARGYLVRRTIRVWHQWAIVIQAAWRGYRVRQELARLSRAAIVIQATWRGFCTRRGRAQQTLQPGTWAEMGGGTRTTSDHRCFQSCQPHVCALCQSLSPGLGSPPSVVMLVGSSPRTCHMCGQSLPTRVVHGTGQGSWSQAGMPWDCASQPVTPSLQQSHLQNKAATTIQSGWRGFLVRRRLRQQQGAAKMLQATWRGHSARSSLTTDALLGPAAWDNPQHTQWPGV</sequence>
<evidence type="ECO:0000256" key="3">
    <source>
        <dbReference type="ARBA" id="ARBA00057744"/>
    </source>
</evidence>
<organism evidence="7 8">
    <name type="scientific">Equus caballus</name>
    <name type="common">Horse</name>
    <dbReference type="NCBI Taxonomy" id="9796"/>
    <lineage>
        <taxon>Eukaryota</taxon>
        <taxon>Metazoa</taxon>
        <taxon>Chordata</taxon>
        <taxon>Craniata</taxon>
        <taxon>Vertebrata</taxon>
        <taxon>Euteleostomi</taxon>
        <taxon>Mammalia</taxon>
        <taxon>Eutheria</taxon>
        <taxon>Laurasiatheria</taxon>
        <taxon>Perissodactyla</taxon>
        <taxon>Equidae</taxon>
        <taxon>Equus</taxon>
    </lineage>
</organism>
<feature type="region of interest" description="Disordered" evidence="6">
    <location>
        <begin position="1670"/>
        <end position="1711"/>
    </location>
</feature>
<feature type="region of interest" description="Disordered" evidence="6">
    <location>
        <begin position="1480"/>
        <end position="1503"/>
    </location>
</feature>
<dbReference type="PANTHER" id="PTHR22590">
    <property type="entry name" value="MYOSIN MOTOR DOMAIN-CONTAINING PROTEIN"/>
    <property type="match status" value="1"/>
</dbReference>
<feature type="compositionally biased region" description="Polar residues" evidence="6">
    <location>
        <begin position="1686"/>
        <end position="1699"/>
    </location>
</feature>
<evidence type="ECO:0000256" key="2">
    <source>
        <dbReference type="ARBA" id="ARBA00022737"/>
    </source>
</evidence>
<dbReference type="SUPFAM" id="SSF52540">
    <property type="entry name" value="P-loop containing nucleoside triphosphate hydrolases"/>
    <property type="match status" value="3"/>
</dbReference>
<dbReference type="InterPro" id="IPR027417">
    <property type="entry name" value="P-loop_NTPase"/>
</dbReference>
<feature type="region of interest" description="Disordered" evidence="6">
    <location>
        <begin position="379"/>
        <end position="402"/>
    </location>
</feature>
<comment type="function">
    <text evidence="3">Essential for spermiogenesis and fertilization. May be required for manchette assembly in elongating spermatids.</text>
</comment>
<reference evidence="7" key="2">
    <citation type="submission" date="2025-05" db="UniProtKB">
        <authorList>
            <consortium name="Ensembl"/>
        </authorList>
    </citation>
    <scope>IDENTIFICATION</scope>
    <source>
        <strain evidence="7">Thoroughbred</strain>
    </source>
</reference>
<feature type="region of interest" description="Disordered" evidence="6">
    <location>
        <begin position="1986"/>
        <end position="2005"/>
    </location>
</feature>